<dbReference type="AlphaFoldDB" id="A0A4Z2JEW6"/>
<dbReference type="EMBL" id="SRLO01000004">
    <property type="protein sequence ID" value="TNN88720.1"/>
    <property type="molecule type" value="Genomic_DNA"/>
</dbReference>
<dbReference type="Proteomes" id="UP000314294">
    <property type="component" value="Unassembled WGS sequence"/>
</dbReference>
<keyword evidence="2" id="KW-1185">Reference proteome</keyword>
<evidence type="ECO:0000313" key="2">
    <source>
        <dbReference type="Proteomes" id="UP000314294"/>
    </source>
</evidence>
<evidence type="ECO:0000313" key="1">
    <source>
        <dbReference type="EMBL" id="TNN88720.1"/>
    </source>
</evidence>
<organism evidence="1 2">
    <name type="scientific">Liparis tanakae</name>
    <name type="common">Tanaka's snailfish</name>
    <dbReference type="NCBI Taxonomy" id="230148"/>
    <lineage>
        <taxon>Eukaryota</taxon>
        <taxon>Metazoa</taxon>
        <taxon>Chordata</taxon>
        <taxon>Craniata</taxon>
        <taxon>Vertebrata</taxon>
        <taxon>Euteleostomi</taxon>
        <taxon>Actinopterygii</taxon>
        <taxon>Neopterygii</taxon>
        <taxon>Teleostei</taxon>
        <taxon>Neoteleostei</taxon>
        <taxon>Acanthomorphata</taxon>
        <taxon>Eupercaria</taxon>
        <taxon>Perciformes</taxon>
        <taxon>Cottioidei</taxon>
        <taxon>Cottales</taxon>
        <taxon>Liparidae</taxon>
        <taxon>Liparis</taxon>
    </lineage>
</organism>
<sequence>MAKPHGILQLQGETSLCLADDKNLRGDRKKAITIQRSSKPTNEDVCQILPSGPEISLKLSLSFETFDRFTAEADKKTDTD</sequence>
<reference evidence="1 2" key="1">
    <citation type="submission" date="2019-03" db="EMBL/GenBank/DDBJ databases">
        <title>First draft genome of Liparis tanakae, snailfish: a comprehensive survey of snailfish specific genes.</title>
        <authorList>
            <person name="Kim W."/>
            <person name="Song I."/>
            <person name="Jeong J.-H."/>
            <person name="Kim D."/>
            <person name="Kim S."/>
            <person name="Ryu S."/>
            <person name="Song J.Y."/>
            <person name="Lee S.K."/>
        </authorList>
    </citation>
    <scope>NUCLEOTIDE SEQUENCE [LARGE SCALE GENOMIC DNA]</scope>
    <source>
        <tissue evidence="1">Muscle</tissue>
    </source>
</reference>
<proteinExistence type="predicted"/>
<accession>A0A4Z2JEW6</accession>
<name>A0A4Z2JEW6_9TELE</name>
<gene>
    <name evidence="1" type="ORF">EYF80_001052</name>
</gene>
<comment type="caution">
    <text evidence="1">The sequence shown here is derived from an EMBL/GenBank/DDBJ whole genome shotgun (WGS) entry which is preliminary data.</text>
</comment>
<protein>
    <submittedName>
        <fullName evidence="1">Uncharacterized protein</fullName>
    </submittedName>
</protein>